<dbReference type="RefSeq" id="WP_377929160.1">
    <property type="nucleotide sequence ID" value="NZ_JBHUEM010000026.1"/>
</dbReference>
<dbReference type="Pfam" id="PF10633">
    <property type="entry name" value="NPCBM_assoc"/>
    <property type="match status" value="1"/>
</dbReference>
<dbReference type="PANTHER" id="PTHR39198">
    <property type="entry name" value="HYPOTHETICAL MEMBRANE PROTEIN, CONSERVED"/>
    <property type="match status" value="1"/>
</dbReference>
<dbReference type="Proteomes" id="UP001597214">
    <property type="component" value="Unassembled WGS sequence"/>
</dbReference>
<comment type="caution">
    <text evidence="3">The sequence shown here is derived from an EMBL/GenBank/DDBJ whole genome shotgun (WGS) entry which is preliminary data.</text>
</comment>
<keyword evidence="1" id="KW-0812">Transmembrane</keyword>
<organism evidence="3 4">
    <name type="scientific">Bacillus salitolerans</name>
    <dbReference type="NCBI Taxonomy" id="1437434"/>
    <lineage>
        <taxon>Bacteria</taxon>
        <taxon>Bacillati</taxon>
        <taxon>Bacillota</taxon>
        <taxon>Bacilli</taxon>
        <taxon>Bacillales</taxon>
        <taxon>Bacillaceae</taxon>
        <taxon>Bacillus</taxon>
    </lineage>
</organism>
<dbReference type="Gene3D" id="2.60.40.10">
    <property type="entry name" value="Immunoglobulins"/>
    <property type="match status" value="3"/>
</dbReference>
<name>A0ABW4LS32_9BACI</name>
<feature type="transmembrane region" description="Helical" evidence="1">
    <location>
        <begin position="358"/>
        <end position="378"/>
    </location>
</feature>
<keyword evidence="1" id="KW-0472">Membrane</keyword>
<gene>
    <name evidence="3" type="ORF">ACFSCX_15490</name>
</gene>
<dbReference type="InterPro" id="IPR013783">
    <property type="entry name" value="Ig-like_fold"/>
</dbReference>
<proteinExistence type="predicted"/>
<evidence type="ECO:0000256" key="1">
    <source>
        <dbReference type="SAM" id="Phobius"/>
    </source>
</evidence>
<evidence type="ECO:0000313" key="3">
    <source>
        <dbReference type="EMBL" id="MFD1737940.1"/>
    </source>
</evidence>
<keyword evidence="4" id="KW-1185">Reference proteome</keyword>
<evidence type="ECO:0000313" key="4">
    <source>
        <dbReference type="Proteomes" id="UP001597214"/>
    </source>
</evidence>
<keyword evidence="1" id="KW-1133">Transmembrane helix</keyword>
<feature type="domain" description="Alpha-galactosidase NEW3" evidence="2">
    <location>
        <begin position="264"/>
        <end position="336"/>
    </location>
</feature>
<evidence type="ECO:0000259" key="2">
    <source>
        <dbReference type="Pfam" id="PF10633"/>
    </source>
</evidence>
<protein>
    <submittedName>
        <fullName evidence="3">NEW3 domain-containing protein</fullName>
    </submittedName>
</protein>
<reference evidence="4" key="1">
    <citation type="journal article" date="2019" name="Int. J. Syst. Evol. Microbiol.">
        <title>The Global Catalogue of Microorganisms (GCM) 10K type strain sequencing project: providing services to taxonomists for standard genome sequencing and annotation.</title>
        <authorList>
            <consortium name="The Broad Institute Genomics Platform"/>
            <consortium name="The Broad Institute Genome Sequencing Center for Infectious Disease"/>
            <person name="Wu L."/>
            <person name="Ma J."/>
        </authorList>
    </citation>
    <scope>NUCLEOTIDE SEQUENCE [LARGE SCALE GENOMIC DNA]</scope>
    <source>
        <strain evidence="4">CCUG 49339</strain>
    </source>
</reference>
<accession>A0ABW4LS32</accession>
<sequence>MKKCFALMVGLVVLIVPLLEGKSFAAGGITLYTPYTGITVTPGETITYEMDLINATENVQQVSFRLDGVPEDWDYEITSSGRSVQEIAVKPQAEQAFTLDVEVPLQVQKGEYHFSVVTMSSSGITDKIPLSVVVSEKGVFKTELTTEQANMEGSSDSTFRYKLTLKNRTAQEQTYALVAEVERGWDVKFEVDGKSVTSITVDSNAEKDITTVITPPSQVKSGIYPVPIMATNNSTSSEVTLEAAVTGTYDMNLTTPSGRLSEDVTAGGEKTIELVVENTGTSELRDISLKASQPIGWKVTFDPSEIKKIEPGQSEKVMATISASDQAIAGDYIVDISSQTPEASGTATFRMQVETSMFVGWVAILIMLAVVAAIVYVMRKYGRR</sequence>
<dbReference type="InterPro" id="IPR018905">
    <property type="entry name" value="A-galactase_NEW3"/>
</dbReference>
<dbReference type="EMBL" id="JBHUEM010000026">
    <property type="protein sequence ID" value="MFD1737940.1"/>
    <property type="molecule type" value="Genomic_DNA"/>
</dbReference>
<dbReference type="PANTHER" id="PTHR39198:SF1">
    <property type="entry name" value="ALPHA-GALACTOSIDASE NEW3 DOMAIN-CONTAINING PROTEIN"/>
    <property type="match status" value="1"/>
</dbReference>